<evidence type="ECO:0000313" key="2">
    <source>
        <dbReference type="EMBL" id="GGI51720.1"/>
    </source>
</evidence>
<feature type="domain" description="DUF6985" evidence="1">
    <location>
        <begin position="166"/>
        <end position="318"/>
    </location>
</feature>
<organism evidence="2 3">
    <name type="scientific">Mucilaginibacter galii</name>
    <dbReference type="NCBI Taxonomy" id="2005073"/>
    <lineage>
        <taxon>Bacteria</taxon>
        <taxon>Pseudomonadati</taxon>
        <taxon>Bacteroidota</taxon>
        <taxon>Sphingobacteriia</taxon>
        <taxon>Sphingobacteriales</taxon>
        <taxon>Sphingobacteriaceae</taxon>
        <taxon>Mucilaginibacter</taxon>
    </lineage>
</organism>
<comment type="caution">
    <text evidence="2">The sequence shown here is derived from an EMBL/GenBank/DDBJ whole genome shotgun (WGS) entry which is preliminary data.</text>
</comment>
<reference evidence="2" key="1">
    <citation type="journal article" date="2014" name="Int. J. Syst. Evol. Microbiol.">
        <title>Complete genome sequence of Corynebacterium casei LMG S-19264T (=DSM 44701T), isolated from a smear-ripened cheese.</title>
        <authorList>
            <consortium name="US DOE Joint Genome Institute (JGI-PGF)"/>
            <person name="Walter F."/>
            <person name="Albersmeier A."/>
            <person name="Kalinowski J."/>
            <person name="Ruckert C."/>
        </authorList>
    </citation>
    <scope>NUCLEOTIDE SEQUENCE</scope>
    <source>
        <strain evidence="2">CCM 8711</strain>
    </source>
</reference>
<protein>
    <recommendedName>
        <fullName evidence="1">DUF6985 domain-containing protein</fullName>
    </recommendedName>
</protein>
<proteinExistence type="predicted"/>
<gene>
    <name evidence="2" type="ORF">GCM10011425_29320</name>
</gene>
<sequence length="328" mass="37950">MNGWELEKPNNDILLNKKERIKAYALQNPLAGTDKESNVLVIIRRYHPSLNCNPDDPNHQLNTYRMCMAYYDATSYLYFNLPLGLDYTGVDVEVDENTGKPVFTIKAREMTRKTNMWELQQQLNSFTPIDEAAKMAAFERLENAVNTFKLKPITATEVESAVIGALNQSKQFEDWWESAPVVIPYLDGQELEFIYLDLNPAEDEAFTAEADEAISKFMALSEVDRLAASEHVYKNCMEYLEMIGYNEEDELLWNIKDPKEIWNYVRYNKLYVSREPYEEHQLYILLSCECDWEIEHGLQLVFNKTGKLIRVSAEDGHILGYMGDGMIG</sequence>
<evidence type="ECO:0000259" key="1">
    <source>
        <dbReference type="Pfam" id="PF22481"/>
    </source>
</evidence>
<name>A0A917JC36_9SPHI</name>
<evidence type="ECO:0000313" key="3">
    <source>
        <dbReference type="Proteomes" id="UP000662074"/>
    </source>
</evidence>
<dbReference type="RefSeq" id="WP_188417825.1">
    <property type="nucleotide sequence ID" value="NZ_BMDO01000008.1"/>
</dbReference>
<dbReference type="InterPro" id="IPR054254">
    <property type="entry name" value="DUF6985"/>
</dbReference>
<dbReference type="Proteomes" id="UP000662074">
    <property type="component" value="Unassembled WGS sequence"/>
</dbReference>
<keyword evidence="3" id="KW-1185">Reference proteome</keyword>
<reference evidence="2" key="2">
    <citation type="submission" date="2020-09" db="EMBL/GenBank/DDBJ databases">
        <authorList>
            <person name="Sun Q."/>
            <person name="Sedlacek I."/>
        </authorList>
    </citation>
    <scope>NUCLEOTIDE SEQUENCE</scope>
    <source>
        <strain evidence="2">CCM 8711</strain>
    </source>
</reference>
<dbReference type="Pfam" id="PF22481">
    <property type="entry name" value="DUF6985"/>
    <property type="match status" value="1"/>
</dbReference>
<dbReference type="AlphaFoldDB" id="A0A917JC36"/>
<dbReference type="EMBL" id="BMDO01000008">
    <property type="protein sequence ID" value="GGI51720.1"/>
    <property type="molecule type" value="Genomic_DNA"/>
</dbReference>
<accession>A0A917JC36</accession>